<feature type="domain" description="AMP-dependent synthetase/ligase" evidence="2">
    <location>
        <begin position="81"/>
        <end position="347"/>
    </location>
</feature>
<evidence type="ECO:0000313" key="3">
    <source>
        <dbReference type="EMBL" id="KAJ7742651.1"/>
    </source>
</evidence>
<dbReference type="Pfam" id="PF00501">
    <property type="entry name" value="AMP-binding"/>
    <property type="match status" value="1"/>
</dbReference>
<name>A0AAD7IHY8_9AGAR</name>
<dbReference type="SUPFAM" id="SSF56801">
    <property type="entry name" value="Acetyl-CoA synthetase-like"/>
    <property type="match status" value="1"/>
</dbReference>
<dbReference type="GO" id="GO:0006631">
    <property type="term" value="P:fatty acid metabolic process"/>
    <property type="evidence" value="ECO:0007669"/>
    <property type="project" value="TreeGrafter"/>
</dbReference>
<dbReference type="PANTHER" id="PTHR43201:SF8">
    <property type="entry name" value="ACYL-COA SYNTHETASE FAMILY MEMBER 3"/>
    <property type="match status" value="1"/>
</dbReference>
<gene>
    <name evidence="3" type="ORF">DFH07DRAFT_869931</name>
</gene>
<accession>A0AAD7IHY8</accession>
<proteinExistence type="inferred from homology"/>
<dbReference type="AlphaFoldDB" id="A0AAD7IHY8"/>
<dbReference type="Pfam" id="PF23562">
    <property type="entry name" value="AMP-binding_C_3"/>
    <property type="match status" value="1"/>
</dbReference>
<dbReference type="Proteomes" id="UP001215280">
    <property type="component" value="Unassembled WGS sequence"/>
</dbReference>
<evidence type="ECO:0000313" key="4">
    <source>
        <dbReference type="Proteomes" id="UP001215280"/>
    </source>
</evidence>
<dbReference type="PANTHER" id="PTHR43201">
    <property type="entry name" value="ACYL-COA SYNTHETASE"/>
    <property type="match status" value="1"/>
</dbReference>
<comment type="similarity">
    <text evidence="1">Belongs to the ATP-dependent AMP-binding enzyme family.</text>
</comment>
<dbReference type="GO" id="GO:0031956">
    <property type="term" value="F:medium-chain fatty acid-CoA ligase activity"/>
    <property type="evidence" value="ECO:0007669"/>
    <property type="project" value="TreeGrafter"/>
</dbReference>
<protein>
    <submittedName>
        <fullName evidence="3">Acetyl-CoA synthetase-like protein</fullName>
    </submittedName>
</protein>
<dbReference type="InterPro" id="IPR042099">
    <property type="entry name" value="ANL_N_sf"/>
</dbReference>
<dbReference type="InterPro" id="IPR000873">
    <property type="entry name" value="AMP-dep_synth/lig_dom"/>
</dbReference>
<comment type="caution">
    <text evidence="3">The sequence shown here is derived from an EMBL/GenBank/DDBJ whole genome shotgun (WGS) entry which is preliminary data.</text>
</comment>
<evidence type="ECO:0000259" key="2">
    <source>
        <dbReference type="Pfam" id="PF00501"/>
    </source>
</evidence>
<dbReference type="EMBL" id="JARJLG010000116">
    <property type="protein sequence ID" value="KAJ7742651.1"/>
    <property type="molecule type" value="Genomic_DNA"/>
</dbReference>
<keyword evidence="4" id="KW-1185">Reference proteome</keyword>
<reference evidence="3" key="1">
    <citation type="submission" date="2023-03" db="EMBL/GenBank/DDBJ databases">
        <title>Massive genome expansion in bonnet fungi (Mycena s.s.) driven by repeated elements and novel gene families across ecological guilds.</title>
        <authorList>
            <consortium name="Lawrence Berkeley National Laboratory"/>
            <person name="Harder C.B."/>
            <person name="Miyauchi S."/>
            <person name="Viragh M."/>
            <person name="Kuo A."/>
            <person name="Thoen E."/>
            <person name="Andreopoulos B."/>
            <person name="Lu D."/>
            <person name="Skrede I."/>
            <person name="Drula E."/>
            <person name="Henrissat B."/>
            <person name="Morin E."/>
            <person name="Kohler A."/>
            <person name="Barry K."/>
            <person name="LaButti K."/>
            <person name="Morin E."/>
            <person name="Salamov A."/>
            <person name="Lipzen A."/>
            <person name="Mereny Z."/>
            <person name="Hegedus B."/>
            <person name="Baldrian P."/>
            <person name="Stursova M."/>
            <person name="Weitz H."/>
            <person name="Taylor A."/>
            <person name="Grigoriev I.V."/>
            <person name="Nagy L.G."/>
            <person name="Martin F."/>
            <person name="Kauserud H."/>
        </authorList>
    </citation>
    <scope>NUCLEOTIDE SEQUENCE</scope>
    <source>
        <strain evidence="3">CBHHK188m</strain>
    </source>
</reference>
<evidence type="ECO:0000256" key="1">
    <source>
        <dbReference type="ARBA" id="ARBA00006432"/>
    </source>
</evidence>
<dbReference type="Gene3D" id="3.40.50.12780">
    <property type="entry name" value="N-terminal domain of ligase-like"/>
    <property type="match status" value="1"/>
</dbReference>
<sequence>MLPRPTLQGVNSPTFHAAPFDHNLSIPELYKYHALNSPTHPVFMYSDVDAGNTKFVTYSEAWRCICQAVTIVSRHLGPIPSNTLSYIYLLIGIMSLGLTAFPMSPRNNAEATADLLKKSGAMQLFTNTEGPIHTLTKETTALLHEDGVELDILPILKYEALTQEPETIDGEMISIPQVKDENVVLILHSSGTTAFPKPIKITKRGLINLSNIPCYGELDLANKRVAAHTNPIFHAMGSATYIWPLSSGAIFAVYSPTPIIPTPANFLASWIADECDIVFCVPVFIEAWAQDPRNIPKLKALDSIVFSGASVNKSIGDMLAESGVVMHPFWGSTEVGPATMFIPRDPPPAGQWEYFKLSNHIARQLMFQPTDICFPHALNTTHDGKPAFDVGDLLERHPSDPSRWRVYGRQDDQIMLSTGENDKHINSVIMFGRHHLHTGVLIEPAREYIIEAGNQEQLVKLRDLIWPTIERANSGAPAYARIKKKMIITASPSKPLEYTPKGTPRRHAALRVYSSEIDALYNAEEVPLADRQFPDRA</sequence>
<organism evidence="3 4">
    <name type="scientific">Mycena maculata</name>
    <dbReference type="NCBI Taxonomy" id="230809"/>
    <lineage>
        <taxon>Eukaryota</taxon>
        <taxon>Fungi</taxon>
        <taxon>Dikarya</taxon>
        <taxon>Basidiomycota</taxon>
        <taxon>Agaricomycotina</taxon>
        <taxon>Agaricomycetes</taxon>
        <taxon>Agaricomycetidae</taxon>
        <taxon>Agaricales</taxon>
        <taxon>Marasmiineae</taxon>
        <taxon>Mycenaceae</taxon>
        <taxon>Mycena</taxon>
    </lineage>
</organism>